<proteinExistence type="predicted"/>
<dbReference type="InterPro" id="IPR001647">
    <property type="entry name" value="HTH_TetR"/>
</dbReference>
<dbReference type="Pfam" id="PF21597">
    <property type="entry name" value="TetR_C_43"/>
    <property type="match status" value="1"/>
</dbReference>
<dbReference type="SUPFAM" id="SSF46689">
    <property type="entry name" value="Homeodomain-like"/>
    <property type="match status" value="1"/>
</dbReference>
<accession>A0ABU5RBA0</accession>
<evidence type="ECO:0000313" key="6">
    <source>
        <dbReference type="EMBL" id="MEA5363541.1"/>
    </source>
</evidence>
<dbReference type="PANTHER" id="PTHR30055:SF234">
    <property type="entry name" value="HTH-TYPE TRANSCRIPTIONAL REGULATOR BETI"/>
    <property type="match status" value="1"/>
</dbReference>
<dbReference type="InterPro" id="IPR049445">
    <property type="entry name" value="TetR_SbtR-like_C"/>
</dbReference>
<name>A0ABU5RBA0_9PSEU</name>
<dbReference type="EMBL" id="JAYFSI010000007">
    <property type="protein sequence ID" value="MEA5363541.1"/>
    <property type="molecule type" value="Genomic_DNA"/>
</dbReference>
<dbReference type="Proteomes" id="UP001304298">
    <property type="component" value="Unassembled WGS sequence"/>
</dbReference>
<organism evidence="6 7">
    <name type="scientific">Amycolatopsis heterodermiae</name>
    <dbReference type="NCBI Taxonomy" id="3110235"/>
    <lineage>
        <taxon>Bacteria</taxon>
        <taxon>Bacillati</taxon>
        <taxon>Actinomycetota</taxon>
        <taxon>Actinomycetes</taxon>
        <taxon>Pseudonocardiales</taxon>
        <taxon>Pseudonocardiaceae</taxon>
        <taxon>Amycolatopsis</taxon>
    </lineage>
</organism>
<keyword evidence="2 4" id="KW-0238">DNA-binding</keyword>
<comment type="caution">
    <text evidence="6">The sequence shown here is derived from an EMBL/GenBank/DDBJ whole genome shotgun (WGS) entry which is preliminary data.</text>
</comment>
<reference evidence="6 7" key="1">
    <citation type="submission" date="2023-12" db="EMBL/GenBank/DDBJ databases">
        <title>Amycolatopsis sp. V23-08.</title>
        <authorList>
            <person name="Somphong A."/>
        </authorList>
    </citation>
    <scope>NUCLEOTIDE SEQUENCE [LARGE SCALE GENOMIC DNA]</scope>
    <source>
        <strain evidence="6 7">V23-08</strain>
    </source>
</reference>
<feature type="DNA-binding region" description="H-T-H motif" evidence="4">
    <location>
        <begin position="35"/>
        <end position="54"/>
    </location>
</feature>
<dbReference type="InterPro" id="IPR036271">
    <property type="entry name" value="Tet_transcr_reg_TetR-rel_C_sf"/>
</dbReference>
<dbReference type="InterPro" id="IPR009057">
    <property type="entry name" value="Homeodomain-like_sf"/>
</dbReference>
<keyword evidence="3" id="KW-0804">Transcription</keyword>
<dbReference type="PROSITE" id="PS50977">
    <property type="entry name" value="HTH_TETR_2"/>
    <property type="match status" value="1"/>
</dbReference>
<dbReference type="Pfam" id="PF00440">
    <property type="entry name" value="TetR_N"/>
    <property type="match status" value="1"/>
</dbReference>
<evidence type="ECO:0000256" key="3">
    <source>
        <dbReference type="ARBA" id="ARBA00023163"/>
    </source>
</evidence>
<protein>
    <submittedName>
        <fullName evidence="6">TetR/AcrR family transcriptional regulator</fullName>
    </submittedName>
</protein>
<dbReference type="RefSeq" id="WP_323331291.1">
    <property type="nucleotide sequence ID" value="NZ_JAYFSI010000007.1"/>
</dbReference>
<dbReference type="Gene3D" id="1.10.357.10">
    <property type="entry name" value="Tetracycline Repressor, domain 2"/>
    <property type="match status" value="1"/>
</dbReference>
<keyword evidence="1" id="KW-0805">Transcription regulation</keyword>
<evidence type="ECO:0000259" key="5">
    <source>
        <dbReference type="PROSITE" id="PS50977"/>
    </source>
</evidence>
<gene>
    <name evidence="6" type="ORF">VA596_28695</name>
</gene>
<dbReference type="PANTHER" id="PTHR30055">
    <property type="entry name" value="HTH-TYPE TRANSCRIPTIONAL REGULATOR RUTR"/>
    <property type="match status" value="1"/>
</dbReference>
<dbReference type="InterPro" id="IPR050109">
    <property type="entry name" value="HTH-type_TetR-like_transc_reg"/>
</dbReference>
<evidence type="ECO:0000256" key="4">
    <source>
        <dbReference type="PROSITE-ProRule" id="PRU00335"/>
    </source>
</evidence>
<feature type="domain" description="HTH tetR-type" evidence="5">
    <location>
        <begin position="14"/>
        <end position="72"/>
    </location>
</feature>
<evidence type="ECO:0000313" key="7">
    <source>
        <dbReference type="Proteomes" id="UP001304298"/>
    </source>
</evidence>
<sequence>MTTGSVSPRRADTRRNHERILVAAAESLAATGDVSFNAIAKRAEVGVGTVYRHFPTPEALILAVYEREVRHLVDVVPVLLGKYAPHEAFRVWATDHLAHYMMTKRGLADALRTATASRGELPASAYESMVGAVTTLLKANAEAGAVRADLDPVTVLRGLGGLLYLDPNGEWRRHAADLADLLWRGMAAPGDGPCR</sequence>
<evidence type="ECO:0000256" key="2">
    <source>
        <dbReference type="ARBA" id="ARBA00023125"/>
    </source>
</evidence>
<dbReference type="SUPFAM" id="SSF48498">
    <property type="entry name" value="Tetracyclin repressor-like, C-terminal domain"/>
    <property type="match status" value="1"/>
</dbReference>
<evidence type="ECO:0000256" key="1">
    <source>
        <dbReference type="ARBA" id="ARBA00023015"/>
    </source>
</evidence>
<keyword evidence="7" id="KW-1185">Reference proteome</keyword>